<sequence length="163" mass="18440">MKKIVYLLVILLSFTGCDAQTPEKFTEAALNDEFLSLSGQSVALKDILKAHEGKDIVVEIWASWCSDCIKGMPKVKALQAKHKDVAYIFLSLDRKISAWKNGIEKYEVEGEHYFLEQGKKSAFGEFVNIDWIPRYMVVDAAGNIKLFKAVEADDQNIEHILNN</sequence>
<dbReference type="GO" id="GO:0030313">
    <property type="term" value="C:cell envelope"/>
    <property type="evidence" value="ECO:0007669"/>
    <property type="project" value="UniProtKB-SubCell"/>
</dbReference>
<dbReference type="GO" id="GO:0017004">
    <property type="term" value="P:cytochrome complex assembly"/>
    <property type="evidence" value="ECO:0007669"/>
    <property type="project" value="UniProtKB-KW"/>
</dbReference>
<dbReference type="Proteomes" id="UP000441333">
    <property type="component" value="Unassembled WGS sequence"/>
</dbReference>
<dbReference type="InterPro" id="IPR050553">
    <property type="entry name" value="Thioredoxin_ResA/DsbE_sf"/>
</dbReference>
<evidence type="ECO:0000313" key="7">
    <source>
        <dbReference type="EMBL" id="KAB1067137.1"/>
    </source>
</evidence>
<gene>
    <name evidence="7" type="ORF">F6U93_12000</name>
</gene>
<evidence type="ECO:0000256" key="1">
    <source>
        <dbReference type="ARBA" id="ARBA00004196"/>
    </source>
</evidence>
<keyword evidence="5" id="KW-0732">Signal</keyword>
<dbReference type="Gene3D" id="3.40.30.10">
    <property type="entry name" value="Glutaredoxin"/>
    <property type="match status" value="1"/>
</dbReference>
<name>A0A6N6M9G6_9FLAO</name>
<dbReference type="InterPro" id="IPR013766">
    <property type="entry name" value="Thioredoxin_domain"/>
</dbReference>
<comment type="subcellular location">
    <subcellularLocation>
        <location evidence="1">Cell envelope</location>
    </subcellularLocation>
</comment>
<dbReference type="SUPFAM" id="SSF52833">
    <property type="entry name" value="Thioredoxin-like"/>
    <property type="match status" value="1"/>
</dbReference>
<dbReference type="AlphaFoldDB" id="A0A6N6M9G6"/>
<dbReference type="CDD" id="cd02966">
    <property type="entry name" value="TlpA_like_family"/>
    <property type="match status" value="1"/>
</dbReference>
<keyword evidence="8" id="KW-1185">Reference proteome</keyword>
<feature type="signal peptide" evidence="5">
    <location>
        <begin position="1"/>
        <end position="19"/>
    </location>
</feature>
<dbReference type="EMBL" id="WAAT01000050">
    <property type="protein sequence ID" value="KAB1067137.1"/>
    <property type="molecule type" value="Genomic_DNA"/>
</dbReference>
<evidence type="ECO:0000256" key="2">
    <source>
        <dbReference type="ARBA" id="ARBA00022748"/>
    </source>
</evidence>
<evidence type="ECO:0000313" key="8">
    <source>
        <dbReference type="Proteomes" id="UP000441333"/>
    </source>
</evidence>
<evidence type="ECO:0000256" key="3">
    <source>
        <dbReference type="ARBA" id="ARBA00023157"/>
    </source>
</evidence>
<dbReference type="InterPro" id="IPR036249">
    <property type="entry name" value="Thioredoxin-like_sf"/>
</dbReference>
<comment type="caution">
    <text evidence="7">The sequence shown here is derived from an EMBL/GenBank/DDBJ whole genome shotgun (WGS) entry which is preliminary data.</text>
</comment>
<proteinExistence type="predicted"/>
<protein>
    <submittedName>
        <fullName evidence="7">TlpA family protein disulfide reductase</fullName>
    </submittedName>
</protein>
<dbReference type="PANTHER" id="PTHR42852:SF6">
    <property type="entry name" value="THIOL:DISULFIDE INTERCHANGE PROTEIN DSBE"/>
    <property type="match status" value="1"/>
</dbReference>
<reference evidence="7 8" key="1">
    <citation type="submission" date="2019-09" db="EMBL/GenBank/DDBJ databases">
        <authorList>
            <person name="Cao W.R."/>
        </authorList>
    </citation>
    <scope>NUCLEOTIDE SEQUENCE [LARGE SCALE GENOMIC DNA]</scope>
    <source>
        <strain evidence="7 8">B1N29</strain>
    </source>
</reference>
<dbReference type="Pfam" id="PF13905">
    <property type="entry name" value="Thioredoxin_8"/>
    <property type="match status" value="1"/>
</dbReference>
<dbReference type="RefSeq" id="WP_150940124.1">
    <property type="nucleotide sequence ID" value="NZ_WAAT01000050.1"/>
</dbReference>
<feature type="chain" id="PRO_5026693818" evidence="5">
    <location>
        <begin position="20"/>
        <end position="163"/>
    </location>
</feature>
<feature type="domain" description="Thioredoxin" evidence="6">
    <location>
        <begin position="19"/>
        <end position="163"/>
    </location>
</feature>
<keyword evidence="4" id="KW-0676">Redox-active center</keyword>
<accession>A0A6N6M9G6</accession>
<evidence type="ECO:0000256" key="5">
    <source>
        <dbReference type="SAM" id="SignalP"/>
    </source>
</evidence>
<keyword evidence="3" id="KW-1015">Disulfide bond</keyword>
<keyword evidence="2" id="KW-0201">Cytochrome c-type biogenesis</keyword>
<evidence type="ECO:0000256" key="4">
    <source>
        <dbReference type="ARBA" id="ARBA00023284"/>
    </source>
</evidence>
<evidence type="ECO:0000259" key="6">
    <source>
        <dbReference type="PROSITE" id="PS51352"/>
    </source>
</evidence>
<dbReference type="PROSITE" id="PS51352">
    <property type="entry name" value="THIOREDOXIN_2"/>
    <property type="match status" value="1"/>
</dbReference>
<dbReference type="InterPro" id="IPR012336">
    <property type="entry name" value="Thioredoxin-like_fold"/>
</dbReference>
<dbReference type="PANTHER" id="PTHR42852">
    <property type="entry name" value="THIOL:DISULFIDE INTERCHANGE PROTEIN DSBE"/>
    <property type="match status" value="1"/>
</dbReference>
<organism evidence="7 8">
    <name type="scientific">Pseudotamlana haliotis</name>
    <dbReference type="NCBI Taxonomy" id="2614804"/>
    <lineage>
        <taxon>Bacteria</taxon>
        <taxon>Pseudomonadati</taxon>
        <taxon>Bacteroidota</taxon>
        <taxon>Flavobacteriia</taxon>
        <taxon>Flavobacteriales</taxon>
        <taxon>Flavobacteriaceae</taxon>
        <taxon>Pseudotamlana</taxon>
    </lineage>
</organism>
<dbReference type="PROSITE" id="PS51257">
    <property type="entry name" value="PROKAR_LIPOPROTEIN"/>
    <property type="match status" value="1"/>
</dbReference>